<proteinExistence type="predicted"/>
<dbReference type="CTD" id="75576647"/>
<evidence type="ECO:0000313" key="1">
    <source>
        <dbReference type="EMBL" id="KAH9590111.1"/>
    </source>
</evidence>
<evidence type="ECO:0000313" key="2">
    <source>
        <dbReference type="Proteomes" id="UP000471633"/>
    </source>
</evidence>
<dbReference type="RefSeq" id="XP_051070593.1">
    <property type="nucleotide sequence ID" value="XM_051208607.1"/>
</dbReference>
<dbReference type="GeneID" id="75576647"/>
<reference evidence="1" key="4">
    <citation type="journal article" date="2022" name="PLoS Pathog.">
        <title>Chromosome-level genome of Schistosoma haematobium underpins genome-wide explorations of molecular variation.</title>
        <authorList>
            <person name="Stroehlein A.J."/>
            <person name="Korhonen P.K."/>
            <person name="Lee V.V."/>
            <person name="Ralph S.A."/>
            <person name="Mentink-Kane M."/>
            <person name="You H."/>
            <person name="McManus D.P."/>
            <person name="Tchuente L.T."/>
            <person name="Stothard J.R."/>
            <person name="Kaur P."/>
            <person name="Dudchenko O."/>
            <person name="Aiden E.L."/>
            <person name="Yang B."/>
            <person name="Yang H."/>
            <person name="Emery A.M."/>
            <person name="Webster B.L."/>
            <person name="Brindley P.J."/>
            <person name="Rollinson D."/>
            <person name="Chang B.C.H."/>
            <person name="Gasser R.B."/>
            <person name="Young N.D."/>
        </authorList>
    </citation>
    <scope>NUCLEOTIDE SEQUENCE</scope>
</reference>
<reference evidence="1" key="1">
    <citation type="journal article" date="2012" name="Nat. Genet.">
        <title>Whole-genome sequence of Schistosoma haematobium.</title>
        <authorList>
            <person name="Young N.D."/>
            <person name="Jex A.R."/>
            <person name="Li B."/>
            <person name="Liu S."/>
            <person name="Yang L."/>
            <person name="Xiong Z."/>
            <person name="Li Y."/>
            <person name="Cantacessi C."/>
            <person name="Hall R.S."/>
            <person name="Xu X."/>
            <person name="Chen F."/>
            <person name="Wu X."/>
            <person name="Zerlotini A."/>
            <person name="Oliveira G."/>
            <person name="Hofmann A."/>
            <person name="Zhang G."/>
            <person name="Fang X."/>
            <person name="Kang Y."/>
            <person name="Campbell B.E."/>
            <person name="Loukas A."/>
            <person name="Ranganathan S."/>
            <person name="Rollinson D."/>
            <person name="Rinaldi G."/>
            <person name="Brindley P.J."/>
            <person name="Yang H."/>
            <person name="Wang J."/>
            <person name="Wang J."/>
            <person name="Gasser R.B."/>
        </authorList>
    </citation>
    <scope>NUCLEOTIDE SEQUENCE</scope>
</reference>
<reference evidence="1" key="3">
    <citation type="submission" date="2021-06" db="EMBL/GenBank/DDBJ databases">
        <title>Chromosome-level genome assembly for S. haematobium.</title>
        <authorList>
            <person name="Stroehlein A.J."/>
        </authorList>
    </citation>
    <scope>NUCLEOTIDE SEQUENCE</scope>
</reference>
<sequence length="102" mass="11775">MRSTLEIPLMRSRQGTCKLQKRHNNPVELGYLQVKSAMAVRSMFNNNQTDIKNIKIIQKGFSNHKEMVSNRSVSHNAKPSALNRKEGFNVHLTWIVYPNNHT</sequence>
<dbReference type="AlphaFoldDB" id="A0A922LMZ6"/>
<dbReference type="EMBL" id="AMPZ03000002">
    <property type="protein sequence ID" value="KAH9590111.1"/>
    <property type="molecule type" value="Genomic_DNA"/>
</dbReference>
<accession>A0A922LMZ6</accession>
<dbReference type="Proteomes" id="UP000471633">
    <property type="component" value="Unassembled WGS sequence"/>
</dbReference>
<name>A0A922LMZ6_SCHHA</name>
<reference evidence="1" key="2">
    <citation type="journal article" date="2019" name="Gigascience">
        <title>High-quality Schistosoma haematobium genome achieved by single-molecule and long-range sequencing.</title>
        <authorList>
            <person name="Stroehlein A.J."/>
            <person name="Korhonen P.K."/>
            <person name="Chong T.M."/>
            <person name="Lim Y.L."/>
            <person name="Chan K.G."/>
            <person name="Webster B."/>
            <person name="Rollinson D."/>
            <person name="Brindley P.J."/>
            <person name="Gasser R.B."/>
            <person name="Young N.D."/>
        </authorList>
    </citation>
    <scope>NUCLEOTIDE SEQUENCE</scope>
</reference>
<organism evidence="1 2">
    <name type="scientific">Schistosoma haematobium</name>
    <name type="common">Blood fluke</name>
    <dbReference type="NCBI Taxonomy" id="6185"/>
    <lineage>
        <taxon>Eukaryota</taxon>
        <taxon>Metazoa</taxon>
        <taxon>Spiralia</taxon>
        <taxon>Lophotrochozoa</taxon>
        <taxon>Platyhelminthes</taxon>
        <taxon>Trematoda</taxon>
        <taxon>Digenea</taxon>
        <taxon>Strigeidida</taxon>
        <taxon>Schistosomatoidea</taxon>
        <taxon>Schistosomatidae</taxon>
        <taxon>Schistosoma</taxon>
    </lineage>
</organism>
<protein>
    <submittedName>
        <fullName evidence="1">Uncharacterized protein</fullName>
    </submittedName>
</protein>
<comment type="caution">
    <text evidence="1">The sequence shown here is derived from an EMBL/GenBank/DDBJ whole genome shotgun (WGS) entry which is preliminary data.</text>
</comment>
<keyword evidence="2" id="KW-1185">Reference proteome</keyword>
<gene>
    <name evidence="1" type="ORF">MS3_00001099</name>
</gene>
<dbReference type="KEGG" id="shx:MS3_00001099"/>